<dbReference type="Proteomes" id="UP001558613">
    <property type="component" value="Unassembled WGS sequence"/>
</dbReference>
<protein>
    <submittedName>
        <fullName evidence="1">Uncharacterized protein</fullName>
    </submittedName>
</protein>
<sequence>MANTPSFCPHGVNLNPIVRYETTAVCERMDLRGRNRSGLQAAGWWEFKCGKERILSSRGVGETPEAP</sequence>
<evidence type="ECO:0000313" key="2">
    <source>
        <dbReference type="Proteomes" id="UP001558613"/>
    </source>
</evidence>
<accession>A0ABR3M2Q0</accession>
<dbReference type="EMBL" id="JAYMGO010000016">
    <property type="protein sequence ID" value="KAL1259408.1"/>
    <property type="molecule type" value="Genomic_DNA"/>
</dbReference>
<proteinExistence type="predicted"/>
<name>A0ABR3M2Q0_9TELE</name>
<keyword evidence="2" id="KW-1185">Reference proteome</keyword>
<gene>
    <name evidence="1" type="ORF">QQF64_009985</name>
</gene>
<evidence type="ECO:0000313" key="1">
    <source>
        <dbReference type="EMBL" id="KAL1259408.1"/>
    </source>
</evidence>
<organism evidence="1 2">
    <name type="scientific">Cirrhinus molitorella</name>
    <name type="common">mud carp</name>
    <dbReference type="NCBI Taxonomy" id="172907"/>
    <lineage>
        <taxon>Eukaryota</taxon>
        <taxon>Metazoa</taxon>
        <taxon>Chordata</taxon>
        <taxon>Craniata</taxon>
        <taxon>Vertebrata</taxon>
        <taxon>Euteleostomi</taxon>
        <taxon>Actinopterygii</taxon>
        <taxon>Neopterygii</taxon>
        <taxon>Teleostei</taxon>
        <taxon>Ostariophysi</taxon>
        <taxon>Cypriniformes</taxon>
        <taxon>Cyprinidae</taxon>
        <taxon>Labeoninae</taxon>
        <taxon>Labeonini</taxon>
        <taxon>Cirrhinus</taxon>
    </lineage>
</organism>
<reference evidence="1 2" key="1">
    <citation type="submission" date="2023-09" db="EMBL/GenBank/DDBJ databases">
        <authorList>
            <person name="Wang M."/>
        </authorList>
    </citation>
    <scope>NUCLEOTIDE SEQUENCE [LARGE SCALE GENOMIC DNA]</scope>
    <source>
        <strain evidence="1">GT-2023</strain>
        <tissue evidence="1">Liver</tissue>
    </source>
</reference>
<comment type="caution">
    <text evidence="1">The sequence shown here is derived from an EMBL/GenBank/DDBJ whole genome shotgun (WGS) entry which is preliminary data.</text>
</comment>